<evidence type="ECO:0000313" key="2">
    <source>
        <dbReference type="Proteomes" id="UP001054252"/>
    </source>
</evidence>
<accession>A0AAV5LVD2</accession>
<dbReference type="EMBL" id="BPVZ01000143">
    <property type="protein sequence ID" value="GKV40713.1"/>
    <property type="molecule type" value="Genomic_DNA"/>
</dbReference>
<evidence type="ECO:0000313" key="1">
    <source>
        <dbReference type="EMBL" id="GKV40713.1"/>
    </source>
</evidence>
<protein>
    <submittedName>
        <fullName evidence="1">Uncharacterized protein</fullName>
    </submittedName>
</protein>
<dbReference type="Proteomes" id="UP001054252">
    <property type="component" value="Unassembled WGS sequence"/>
</dbReference>
<sequence length="36" mass="4073">MPSSSTSILFFLLSPTKVKVFLLGIRRKLDCLRDCS</sequence>
<dbReference type="AlphaFoldDB" id="A0AAV5LVD2"/>
<keyword evidence="2" id="KW-1185">Reference proteome</keyword>
<proteinExistence type="predicted"/>
<gene>
    <name evidence="1" type="ORF">SLEP1_g48322</name>
</gene>
<comment type="caution">
    <text evidence="1">The sequence shown here is derived from an EMBL/GenBank/DDBJ whole genome shotgun (WGS) entry which is preliminary data.</text>
</comment>
<name>A0AAV5LVD2_9ROSI</name>
<reference evidence="1 2" key="1">
    <citation type="journal article" date="2021" name="Commun. Biol.">
        <title>The genome of Shorea leprosula (Dipterocarpaceae) highlights the ecological relevance of drought in aseasonal tropical rainforests.</title>
        <authorList>
            <person name="Ng K.K.S."/>
            <person name="Kobayashi M.J."/>
            <person name="Fawcett J.A."/>
            <person name="Hatakeyama M."/>
            <person name="Paape T."/>
            <person name="Ng C.H."/>
            <person name="Ang C.C."/>
            <person name="Tnah L.H."/>
            <person name="Lee C.T."/>
            <person name="Nishiyama T."/>
            <person name="Sese J."/>
            <person name="O'Brien M.J."/>
            <person name="Copetti D."/>
            <person name="Mohd Noor M.I."/>
            <person name="Ong R.C."/>
            <person name="Putra M."/>
            <person name="Sireger I.Z."/>
            <person name="Indrioko S."/>
            <person name="Kosugi Y."/>
            <person name="Izuno A."/>
            <person name="Isagi Y."/>
            <person name="Lee S.L."/>
            <person name="Shimizu K.K."/>
        </authorList>
    </citation>
    <scope>NUCLEOTIDE SEQUENCE [LARGE SCALE GENOMIC DNA]</scope>
    <source>
        <strain evidence="1">214</strain>
    </source>
</reference>
<organism evidence="1 2">
    <name type="scientific">Rubroshorea leprosula</name>
    <dbReference type="NCBI Taxonomy" id="152421"/>
    <lineage>
        <taxon>Eukaryota</taxon>
        <taxon>Viridiplantae</taxon>
        <taxon>Streptophyta</taxon>
        <taxon>Embryophyta</taxon>
        <taxon>Tracheophyta</taxon>
        <taxon>Spermatophyta</taxon>
        <taxon>Magnoliopsida</taxon>
        <taxon>eudicotyledons</taxon>
        <taxon>Gunneridae</taxon>
        <taxon>Pentapetalae</taxon>
        <taxon>rosids</taxon>
        <taxon>malvids</taxon>
        <taxon>Malvales</taxon>
        <taxon>Dipterocarpaceae</taxon>
        <taxon>Rubroshorea</taxon>
    </lineage>
</organism>